<dbReference type="Pfam" id="PF13302">
    <property type="entry name" value="Acetyltransf_3"/>
    <property type="match status" value="1"/>
</dbReference>
<accession>A0A9P8UGZ3</accession>
<dbReference type="EMBL" id="JAGPXC010000006">
    <property type="protein sequence ID" value="KAH6651919.1"/>
    <property type="molecule type" value="Genomic_DNA"/>
</dbReference>
<dbReference type="InterPro" id="IPR000182">
    <property type="entry name" value="GNAT_dom"/>
</dbReference>
<dbReference type="PANTHER" id="PTHR43792">
    <property type="entry name" value="GNAT FAMILY, PUTATIVE (AFU_ORTHOLOGUE AFUA_3G00765)-RELATED-RELATED"/>
    <property type="match status" value="1"/>
</dbReference>
<evidence type="ECO:0000313" key="3">
    <source>
        <dbReference type="Proteomes" id="UP000758603"/>
    </source>
</evidence>
<evidence type="ECO:0000313" key="2">
    <source>
        <dbReference type="EMBL" id="KAH6651919.1"/>
    </source>
</evidence>
<reference evidence="2" key="1">
    <citation type="journal article" date="2021" name="Nat. Commun.">
        <title>Genetic determinants of endophytism in the Arabidopsis root mycobiome.</title>
        <authorList>
            <person name="Mesny F."/>
            <person name="Miyauchi S."/>
            <person name="Thiergart T."/>
            <person name="Pickel B."/>
            <person name="Atanasova L."/>
            <person name="Karlsson M."/>
            <person name="Huettel B."/>
            <person name="Barry K.W."/>
            <person name="Haridas S."/>
            <person name="Chen C."/>
            <person name="Bauer D."/>
            <person name="Andreopoulos W."/>
            <person name="Pangilinan J."/>
            <person name="LaButti K."/>
            <person name="Riley R."/>
            <person name="Lipzen A."/>
            <person name="Clum A."/>
            <person name="Drula E."/>
            <person name="Henrissat B."/>
            <person name="Kohler A."/>
            <person name="Grigoriev I.V."/>
            <person name="Martin F.M."/>
            <person name="Hacquard S."/>
        </authorList>
    </citation>
    <scope>NUCLEOTIDE SEQUENCE</scope>
    <source>
        <strain evidence="2">MPI-SDFR-AT-0073</strain>
    </source>
</reference>
<name>A0A9P8UGZ3_9PEZI</name>
<keyword evidence="3" id="KW-1185">Reference proteome</keyword>
<feature type="domain" description="N-acetyltransferase" evidence="1">
    <location>
        <begin position="23"/>
        <end position="173"/>
    </location>
</feature>
<comment type="caution">
    <text evidence="2">The sequence shown here is derived from an EMBL/GenBank/DDBJ whole genome shotgun (WGS) entry which is preliminary data.</text>
</comment>
<dbReference type="GeneID" id="70129279"/>
<evidence type="ECO:0000259" key="1">
    <source>
        <dbReference type="Pfam" id="PF13302"/>
    </source>
</evidence>
<dbReference type="InterPro" id="IPR051531">
    <property type="entry name" value="N-acetyltransferase"/>
</dbReference>
<dbReference type="AlphaFoldDB" id="A0A9P8UGZ3"/>
<gene>
    <name evidence="2" type="ORF">BKA67DRAFT_537772</name>
</gene>
<dbReference type="Proteomes" id="UP000758603">
    <property type="component" value="Unassembled WGS sequence"/>
</dbReference>
<dbReference type="PANTHER" id="PTHR43792:SF1">
    <property type="entry name" value="N-ACETYLTRANSFERASE DOMAIN-CONTAINING PROTEIN"/>
    <property type="match status" value="1"/>
</dbReference>
<organism evidence="2 3">
    <name type="scientific">Truncatella angustata</name>
    <dbReference type="NCBI Taxonomy" id="152316"/>
    <lineage>
        <taxon>Eukaryota</taxon>
        <taxon>Fungi</taxon>
        <taxon>Dikarya</taxon>
        <taxon>Ascomycota</taxon>
        <taxon>Pezizomycotina</taxon>
        <taxon>Sordariomycetes</taxon>
        <taxon>Xylariomycetidae</taxon>
        <taxon>Amphisphaeriales</taxon>
        <taxon>Sporocadaceae</taxon>
        <taxon>Truncatella</taxon>
    </lineage>
</organism>
<dbReference type="OrthoDB" id="630895at2759"/>
<dbReference type="GO" id="GO:0016747">
    <property type="term" value="F:acyltransferase activity, transferring groups other than amino-acyl groups"/>
    <property type="evidence" value="ECO:0007669"/>
    <property type="project" value="InterPro"/>
</dbReference>
<dbReference type="Gene3D" id="3.40.630.30">
    <property type="match status" value="1"/>
</dbReference>
<sequence length="212" mass="23417">MGGTQTELESLKAMHNVIITTERLRLRPVLPLTDIHSLHRMRQNPTSMKYSSTGVETEKDPFNSVTFDRIKIMAGAEGFAFAVELKSSNGDAQPEMIGAVGMFRPGACGYQFDEPYWGMGYATEALTAWLQKYWEYFPEGPESIAPENRNHLLAHVFEGNVASEKVLLKSGFRVLRAKVPGTQAGHPVIETVFIVERPEPVPIPADAAGLPT</sequence>
<protein>
    <submittedName>
        <fullName evidence="2">GNAT domain-containing protein</fullName>
    </submittedName>
</protein>
<dbReference type="InterPro" id="IPR016181">
    <property type="entry name" value="Acyl_CoA_acyltransferase"/>
</dbReference>
<dbReference type="RefSeq" id="XP_045956197.1">
    <property type="nucleotide sequence ID" value="XM_046100387.1"/>
</dbReference>
<dbReference type="SUPFAM" id="SSF55729">
    <property type="entry name" value="Acyl-CoA N-acyltransferases (Nat)"/>
    <property type="match status" value="1"/>
</dbReference>
<proteinExistence type="predicted"/>